<dbReference type="Gene3D" id="3.30.70.360">
    <property type="match status" value="1"/>
</dbReference>
<dbReference type="PANTHER" id="PTHR45962">
    <property type="entry name" value="N-FATTY-ACYL-AMINO ACID SYNTHASE/HYDROLASE PM20D1"/>
    <property type="match status" value="1"/>
</dbReference>
<keyword evidence="2" id="KW-0645">Protease</keyword>
<comment type="similarity">
    <text evidence="1">Belongs to the peptidase M20A family.</text>
</comment>
<keyword evidence="5" id="KW-0862">Zinc</keyword>
<dbReference type="GO" id="GO:0008233">
    <property type="term" value="F:peptidase activity"/>
    <property type="evidence" value="ECO:0007669"/>
    <property type="project" value="UniProtKB-KW"/>
</dbReference>
<dbReference type="EMBL" id="CADCTU010000237">
    <property type="protein sequence ID" value="CAA9304214.1"/>
    <property type="molecule type" value="Genomic_DNA"/>
</dbReference>
<dbReference type="SUPFAM" id="SSF53187">
    <property type="entry name" value="Zn-dependent exopeptidases"/>
    <property type="match status" value="1"/>
</dbReference>
<reference evidence="7" key="1">
    <citation type="submission" date="2020-02" db="EMBL/GenBank/DDBJ databases">
        <authorList>
            <person name="Meier V. D."/>
        </authorList>
    </citation>
    <scope>NUCLEOTIDE SEQUENCE</scope>
    <source>
        <strain evidence="7">AVDCRST_MAG11</strain>
    </source>
</reference>
<dbReference type="InterPro" id="IPR036264">
    <property type="entry name" value="Bact_exopeptidase_dim_dom"/>
</dbReference>
<organism evidence="7">
    <name type="scientific">uncultured Gemmatimonadaceae bacterium</name>
    <dbReference type="NCBI Taxonomy" id="246130"/>
    <lineage>
        <taxon>Bacteria</taxon>
        <taxon>Pseudomonadati</taxon>
        <taxon>Gemmatimonadota</taxon>
        <taxon>Gemmatimonadia</taxon>
        <taxon>Gemmatimonadales</taxon>
        <taxon>Gemmatimonadaceae</taxon>
        <taxon>environmental samples</taxon>
    </lineage>
</organism>
<evidence type="ECO:0000256" key="4">
    <source>
        <dbReference type="ARBA" id="ARBA00022801"/>
    </source>
</evidence>
<dbReference type="Gene3D" id="1.10.150.900">
    <property type="match status" value="1"/>
</dbReference>
<proteinExistence type="inferred from homology"/>
<keyword evidence="4" id="KW-0378">Hydrolase</keyword>
<dbReference type="InterPro" id="IPR011650">
    <property type="entry name" value="Peptidase_M20_dimer"/>
</dbReference>
<feature type="domain" description="Peptidase M20 dimerisation" evidence="6">
    <location>
        <begin position="55"/>
        <end position="109"/>
    </location>
</feature>
<evidence type="ECO:0000313" key="7">
    <source>
        <dbReference type="EMBL" id="CAA9304214.1"/>
    </source>
</evidence>
<evidence type="ECO:0000256" key="1">
    <source>
        <dbReference type="ARBA" id="ARBA00006247"/>
    </source>
</evidence>
<dbReference type="InterPro" id="IPR047177">
    <property type="entry name" value="Pept_M20A"/>
</dbReference>
<evidence type="ECO:0000256" key="3">
    <source>
        <dbReference type="ARBA" id="ARBA00022723"/>
    </source>
</evidence>
<accession>A0A6J4KFC3</accession>
<dbReference type="SUPFAM" id="SSF55031">
    <property type="entry name" value="Bacterial exopeptidase dimerisation domain"/>
    <property type="match status" value="1"/>
</dbReference>
<dbReference type="GO" id="GO:0006508">
    <property type="term" value="P:proteolysis"/>
    <property type="evidence" value="ECO:0007669"/>
    <property type="project" value="UniProtKB-KW"/>
</dbReference>
<gene>
    <name evidence="7" type="ORF">AVDCRST_MAG11-1049</name>
</gene>
<dbReference type="GO" id="GO:0046872">
    <property type="term" value="F:metal ion binding"/>
    <property type="evidence" value="ECO:0007669"/>
    <property type="project" value="UniProtKB-KW"/>
</dbReference>
<feature type="non-terminal residue" evidence="7">
    <location>
        <position position="1"/>
    </location>
</feature>
<sequence>SDVCSSDLTARRFFGDLAPRWPDAAERRAMADVASRDAGRVRRGARVLGRTPVFDAVLRTGVSITMVAGGIRSNVIPTEAAATLNVRTLPGASIDAVVARLRRAVDDPLVDLAVVERGEDAPASSFASPLFTAIADAARALDPSLAVVPYMSTGATDSARLRRLGIEALGVLPFPMDQGDEDRMHGNDERVPLDALHFGTRLIYGAIYRVTR</sequence>
<evidence type="ECO:0000259" key="6">
    <source>
        <dbReference type="Pfam" id="PF07687"/>
    </source>
</evidence>
<evidence type="ECO:0000256" key="5">
    <source>
        <dbReference type="ARBA" id="ARBA00022833"/>
    </source>
</evidence>
<name>A0A6J4KFC3_9BACT</name>
<evidence type="ECO:0000256" key="2">
    <source>
        <dbReference type="ARBA" id="ARBA00022670"/>
    </source>
</evidence>
<protein>
    <recommendedName>
        <fullName evidence="6">Peptidase M20 dimerisation domain-containing protein</fullName>
    </recommendedName>
</protein>
<dbReference type="AlphaFoldDB" id="A0A6J4KFC3"/>
<keyword evidence="3" id="KW-0479">Metal-binding</keyword>
<dbReference type="Pfam" id="PF07687">
    <property type="entry name" value="M20_dimer"/>
    <property type="match status" value="1"/>
</dbReference>
<dbReference type="PANTHER" id="PTHR45962:SF1">
    <property type="entry name" value="N-FATTY-ACYL-AMINO ACID SYNTHASE_HYDROLASE PM20D1"/>
    <property type="match status" value="1"/>
</dbReference>